<gene>
    <name evidence="1" type="ORF">SORBI_3003G406850</name>
</gene>
<dbReference type="InParanoid" id="A0A1W0W162"/>
<proteinExistence type="predicted"/>
<evidence type="ECO:0000313" key="2">
    <source>
        <dbReference type="Proteomes" id="UP000000768"/>
    </source>
</evidence>
<reference evidence="2" key="2">
    <citation type="journal article" date="2018" name="Plant J.">
        <title>The Sorghum bicolor reference genome: improved assembly, gene annotations, a transcriptome atlas, and signatures of genome organization.</title>
        <authorList>
            <person name="McCormick R.F."/>
            <person name="Truong S.K."/>
            <person name="Sreedasyam A."/>
            <person name="Jenkins J."/>
            <person name="Shu S."/>
            <person name="Sims D."/>
            <person name="Kennedy M."/>
            <person name="Amirebrahimi M."/>
            <person name="Weers B.D."/>
            <person name="McKinley B."/>
            <person name="Mattison A."/>
            <person name="Morishige D.T."/>
            <person name="Grimwood J."/>
            <person name="Schmutz J."/>
            <person name="Mullet J.E."/>
        </authorList>
    </citation>
    <scope>NUCLEOTIDE SEQUENCE [LARGE SCALE GENOMIC DNA]</scope>
    <source>
        <strain evidence="2">cv. BTx623</strain>
    </source>
</reference>
<dbReference type="AlphaFoldDB" id="A0A1W0W162"/>
<keyword evidence="2" id="KW-1185">Reference proteome</keyword>
<evidence type="ECO:0000313" key="1">
    <source>
        <dbReference type="EMBL" id="OQU88127.1"/>
    </source>
</evidence>
<dbReference type="Proteomes" id="UP000000768">
    <property type="component" value="Chromosome 3"/>
</dbReference>
<reference evidence="1 2" key="1">
    <citation type="journal article" date="2009" name="Nature">
        <title>The Sorghum bicolor genome and the diversification of grasses.</title>
        <authorList>
            <person name="Paterson A.H."/>
            <person name="Bowers J.E."/>
            <person name="Bruggmann R."/>
            <person name="Dubchak I."/>
            <person name="Grimwood J."/>
            <person name="Gundlach H."/>
            <person name="Haberer G."/>
            <person name="Hellsten U."/>
            <person name="Mitros T."/>
            <person name="Poliakov A."/>
            <person name="Schmutz J."/>
            <person name="Spannagl M."/>
            <person name="Tang H."/>
            <person name="Wang X."/>
            <person name="Wicker T."/>
            <person name="Bharti A.K."/>
            <person name="Chapman J."/>
            <person name="Feltus F.A."/>
            <person name="Gowik U."/>
            <person name="Grigoriev I.V."/>
            <person name="Lyons E."/>
            <person name="Maher C.A."/>
            <person name="Martis M."/>
            <person name="Narechania A."/>
            <person name="Otillar R.P."/>
            <person name="Penning B.W."/>
            <person name="Salamov A.A."/>
            <person name="Wang Y."/>
            <person name="Zhang L."/>
            <person name="Carpita N.C."/>
            <person name="Freeling M."/>
            <person name="Gingle A.R."/>
            <person name="Hash C.T."/>
            <person name="Keller B."/>
            <person name="Klein P."/>
            <person name="Kresovich S."/>
            <person name="McCann M.C."/>
            <person name="Ming R."/>
            <person name="Peterson D.G."/>
            <person name="Mehboob-ur-Rahman"/>
            <person name="Ware D."/>
            <person name="Westhoff P."/>
            <person name="Mayer K.F."/>
            <person name="Messing J."/>
            <person name="Rokhsar D.S."/>
        </authorList>
    </citation>
    <scope>NUCLEOTIDE SEQUENCE [LARGE SCALE GENOMIC DNA]</scope>
    <source>
        <strain evidence="2">cv. BTx623</strain>
    </source>
</reference>
<protein>
    <submittedName>
        <fullName evidence="1">Uncharacterized protein</fullName>
    </submittedName>
</protein>
<organism evidence="1 2">
    <name type="scientific">Sorghum bicolor</name>
    <name type="common">Sorghum</name>
    <name type="synonym">Sorghum vulgare</name>
    <dbReference type="NCBI Taxonomy" id="4558"/>
    <lineage>
        <taxon>Eukaryota</taxon>
        <taxon>Viridiplantae</taxon>
        <taxon>Streptophyta</taxon>
        <taxon>Embryophyta</taxon>
        <taxon>Tracheophyta</taxon>
        <taxon>Spermatophyta</taxon>
        <taxon>Magnoliopsida</taxon>
        <taxon>Liliopsida</taxon>
        <taxon>Poales</taxon>
        <taxon>Poaceae</taxon>
        <taxon>PACMAD clade</taxon>
        <taxon>Panicoideae</taxon>
        <taxon>Andropogonodae</taxon>
        <taxon>Andropogoneae</taxon>
        <taxon>Sorghinae</taxon>
        <taxon>Sorghum</taxon>
    </lineage>
</organism>
<accession>A0A1W0W162</accession>
<dbReference type="Gramene" id="OQU88127">
    <property type="protein sequence ID" value="OQU88127"/>
    <property type="gene ID" value="SORBI_3003G406850"/>
</dbReference>
<sequence length="73" mass="8534">MVLIMHSKYKYLFLLKAFIALIRMLSLTNSSTSLHHSLQIHPHCFTTRHPCLIAYVRNHHNSKLPVEALTCYE</sequence>
<name>A0A1W0W162_SORBI</name>
<dbReference type="EMBL" id="CM000762">
    <property type="protein sequence ID" value="OQU88127.1"/>
    <property type="molecule type" value="Genomic_DNA"/>
</dbReference>